<sequence length="481" mass="54457">MHQVSFDQYPLSPEILKALQLLNYDKPTNVQKQVIPLFLAQKDVIVKSQTGSGKTAAFAIPLCQMVDWEENKPQALIITPTRELAIQVKEDLFHIGRFKRLKIAAVYGKSPFYYQEKELKQKTHIVVGTPGRLIDHFQKGTLDTSCIKYLVIDEADELMNMGFLEQTETILGSLSADRVTALLSATMPSDVRTLCDHYLREPVYVETQEETSAAERISQERYLIARQDKIKLLKDLSVTENPDSCLIFCNTKHQVDEVYAELKLLDYPCAKIHGGMEQGHRLSVMDDFKRGYFRYLIATDVAARGIDIEDISLVINFDLPQEKESYVHRIGRTGRLNKNGKAISFVTKEDDIYLQDIQKYVGQEIPLKQRPSQDTVRNAEAVFQEKITVLPDNKAMKGTRINLEIMKLQINAGKKSKIRPADIVGALTNIAGMTAADIGIINILDELSYVEILNFKGSLVLEALQTTPLKGKLRKVRKVNR</sequence>
<dbReference type="CDD" id="cd18787">
    <property type="entry name" value="SF2_C_DEAD"/>
    <property type="match status" value="1"/>
</dbReference>
<evidence type="ECO:0000313" key="12">
    <source>
        <dbReference type="Proteomes" id="UP000430508"/>
    </source>
</evidence>
<dbReference type="InterPro" id="IPR014014">
    <property type="entry name" value="RNA_helicase_DEAD_Q_motif"/>
</dbReference>
<dbReference type="InterPro" id="IPR050079">
    <property type="entry name" value="DEAD_box_RNA_helicase"/>
</dbReference>
<dbReference type="InterPro" id="IPR011545">
    <property type="entry name" value="DEAD/DEAH_box_helicase_dom"/>
</dbReference>
<feature type="short sequence motif" description="Q motif" evidence="6">
    <location>
        <begin position="4"/>
        <end position="32"/>
    </location>
</feature>
<name>A0A857DIL4_9FIRM</name>
<evidence type="ECO:0000259" key="9">
    <source>
        <dbReference type="PROSITE" id="PS51194"/>
    </source>
</evidence>
<dbReference type="PROSITE" id="PS51192">
    <property type="entry name" value="HELICASE_ATP_BIND_1"/>
    <property type="match status" value="1"/>
</dbReference>
<keyword evidence="1 7" id="KW-0547">Nucleotide-binding</keyword>
<feature type="domain" description="Helicase ATP-binding" evidence="8">
    <location>
        <begin position="35"/>
        <end position="205"/>
    </location>
</feature>
<dbReference type="InterPro" id="IPR000629">
    <property type="entry name" value="RNA-helicase_DEAD-box_CS"/>
</dbReference>
<keyword evidence="2 7" id="KW-0378">Hydrolase</keyword>
<reference evidence="11 12" key="1">
    <citation type="submission" date="2019-12" db="EMBL/GenBank/DDBJ databases">
        <title>Sequence classification of anaerobic respiratory reductive dehalogenases: First we see many, then we see few.</title>
        <authorList>
            <person name="Molenda O."/>
            <person name="Puentes Jacome L.A."/>
            <person name="Cao X."/>
            <person name="Nesbo C.L."/>
            <person name="Tang S."/>
            <person name="Morson N."/>
            <person name="Patron J."/>
            <person name="Lomheim L."/>
            <person name="Wishart D.S."/>
            <person name="Edwards E.A."/>
        </authorList>
    </citation>
    <scope>NUCLEOTIDE SEQUENCE [LARGE SCALE GENOMIC DNA]</scope>
    <source>
        <strain evidence="11 12">12DCA</strain>
    </source>
</reference>
<dbReference type="InterPro" id="IPR014001">
    <property type="entry name" value="Helicase_ATP-bd"/>
</dbReference>
<dbReference type="InterPro" id="IPR044742">
    <property type="entry name" value="DEAD/DEAH_RhlB"/>
</dbReference>
<dbReference type="InterPro" id="IPR001650">
    <property type="entry name" value="Helicase_C-like"/>
</dbReference>
<dbReference type="SMART" id="SM00490">
    <property type="entry name" value="HELICc"/>
    <property type="match status" value="1"/>
</dbReference>
<evidence type="ECO:0000256" key="6">
    <source>
        <dbReference type="PROSITE-ProRule" id="PRU00552"/>
    </source>
</evidence>
<dbReference type="PANTHER" id="PTHR47959:SF1">
    <property type="entry name" value="ATP-DEPENDENT RNA HELICASE DBPA"/>
    <property type="match status" value="1"/>
</dbReference>
<evidence type="ECO:0000259" key="8">
    <source>
        <dbReference type="PROSITE" id="PS51192"/>
    </source>
</evidence>
<keyword evidence="4 7" id="KW-0067">ATP-binding</keyword>
<dbReference type="GO" id="GO:0003676">
    <property type="term" value="F:nucleic acid binding"/>
    <property type="evidence" value="ECO:0007669"/>
    <property type="project" value="InterPro"/>
</dbReference>
<dbReference type="CDD" id="cd00268">
    <property type="entry name" value="DEADc"/>
    <property type="match status" value="1"/>
</dbReference>
<proteinExistence type="inferred from homology"/>
<evidence type="ECO:0000256" key="5">
    <source>
        <dbReference type="ARBA" id="ARBA00038437"/>
    </source>
</evidence>
<feature type="domain" description="Helicase C-terminal" evidence="9">
    <location>
        <begin position="231"/>
        <end position="378"/>
    </location>
</feature>
<evidence type="ECO:0000256" key="4">
    <source>
        <dbReference type="ARBA" id="ARBA00022840"/>
    </source>
</evidence>
<organism evidence="11 12">
    <name type="scientific">Dehalobacter restrictus</name>
    <dbReference type="NCBI Taxonomy" id="55583"/>
    <lineage>
        <taxon>Bacteria</taxon>
        <taxon>Bacillati</taxon>
        <taxon>Bacillota</taxon>
        <taxon>Clostridia</taxon>
        <taxon>Eubacteriales</taxon>
        <taxon>Desulfitobacteriaceae</taxon>
        <taxon>Dehalobacter</taxon>
    </lineage>
</organism>
<dbReference type="InterPro" id="IPR027417">
    <property type="entry name" value="P-loop_NTPase"/>
</dbReference>
<comment type="similarity">
    <text evidence="5 7">Belongs to the DEAD box helicase family.</text>
</comment>
<dbReference type="GO" id="GO:0003724">
    <property type="term" value="F:RNA helicase activity"/>
    <property type="evidence" value="ECO:0007669"/>
    <property type="project" value="InterPro"/>
</dbReference>
<protein>
    <submittedName>
        <fullName evidence="11">DEAD/DEAH box helicase</fullName>
    </submittedName>
</protein>
<dbReference type="GO" id="GO:0005524">
    <property type="term" value="F:ATP binding"/>
    <property type="evidence" value="ECO:0007669"/>
    <property type="project" value="UniProtKB-KW"/>
</dbReference>
<dbReference type="EMBL" id="CP046996">
    <property type="protein sequence ID" value="QHA00561.1"/>
    <property type="molecule type" value="Genomic_DNA"/>
</dbReference>
<dbReference type="SUPFAM" id="SSF52540">
    <property type="entry name" value="P-loop containing nucleoside triphosphate hydrolases"/>
    <property type="match status" value="1"/>
</dbReference>
<dbReference type="SMART" id="SM00487">
    <property type="entry name" value="DEXDc"/>
    <property type="match status" value="1"/>
</dbReference>
<dbReference type="Pfam" id="PF03880">
    <property type="entry name" value="DbpA"/>
    <property type="match status" value="1"/>
</dbReference>
<evidence type="ECO:0000256" key="7">
    <source>
        <dbReference type="RuleBase" id="RU000492"/>
    </source>
</evidence>
<dbReference type="PROSITE" id="PS00039">
    <property type="entry name" value="DEAD_ATP_HELICASE"/>
    <property type="match status" value="1"/>
</dbReference>
<evidence type="ECO:0000256" key="2">
    <source>
        <dbReference type="ARBA" id="ARBA00022801"/>
    </source>
</evidence>
<dbReference type="Proteomes" id="UP000430508">
    <property type="component" value="Chromosome"/>
</dbReference>
<dbReference type="PANTHER" id="PTHR47959">
    <property type="entry name" value="ATP-DEPENDENT RNA HELICASE RHLE-RELATED"/>
    <property type="match status" value="1"/>
</dbReference>
<dbReference type="Gene3D" id="3.40.50.300">
    <property type="entry name" value="P-loop containing nucleotide triphosphate hydrolases"/>
    <property type="match status" value="2"/>
</dbReference>
<evidence type="ECO:0000259" key="10">
    <source>
        <dbReference type="PROSITE" id="PS51195"/>
    </source>
</evidence>
<evidence type="ECO:0000313" key="11">
    <source>
        <dbReference type="EMBL" id="QHA00561.1"/>
    </source>
</evidence>
<dbReference type="Gene3D" id="3.30.70.330">
    <property type="match status" value="1"/>
</dbReference>
<accession>A0A857DIL4</accession>
<keyword evidence="3 7" id="KW-0347">Helicase</keyword>
<dbReference type="InterPro" id="IPR005580">
    <property type="entry name" value="DbpA/CsdA_RNA-bd_dom"/>
</dbReference>
<dbReference type="Pfam" id="PF00270">
    <property type="entry name" value="DEAD"/>
    <property type="match status" value="1"/>
</dbReference>
<dbReference type="GO" id="GO:0016787">
    <property type="term" value="F:hydrolase activity"/>
    <property type="evidence" value="ECO:0007669"/>
    <property type="project" value="UniProtKB-KW"/>
</dbReference>
<dbReference type="InterPro" id="IPR012677">
    <property type="entry name" value="Nucleotide-bd_a/b_plait_sf"/>
</dbReference>
<dbReference type="Pfam" id="PF00271">
    <property type="entry name" value="Helicase_C"/>
    <property type="match status" value="1"/>
</dbReference>
<feature type="domain" description="DEAD-box RNA helicase Q" evidence="10">
    <location>
        <begin position="4"/>
        <end position="32"/>
    </location>
</feature>
<evidence type="ECO:0000256" key="1">
    <source>
        <dbReference type="ARBA" id="ARBA00022741"/>
    </source>
</evidence>
<dbReference type="RefSeq" id="WP_019225411.1">
    <property type="nucleotide sequence ID" value="NZ_CP046996.1"/>
</dbReference>
<dbReference type="GO" id="GO:0005829">
    <property type="term" value="C:cytosol"/>
    <property type="evidence" value="ECO:0007669"/>
    <property type="project" value="TreeGrafter"/>
</dbReference>
<dbReference type="AlphaFoldDB" id="A0A857DIL4"/>
<gene>
    <name evidence="11" type="ORF">GQ588_07920</name>
</gene>
<dbReference type="PROSITE" id="PS51195">
    <property type="entry name" value="Q_MOTIF"/>
    <property type="match status" value="1"/>
</dbReference>
<dbReference type="PROSITE" id="PS51194">
    <property type="entry name" value="HELICASE_CTER"/>
    <property type="match status" value="1"/>
</dbReference>
<evidence type="ECO:0000256" key="3">
    <source>
        <dbReference type="ARBA" id="ARBA00022806"/>
    </source>
</evidence>